<dbReference type="InterPro" id="IPR041039">
    <property type="entry name" value="Yos9_DD"/>
</dbReference>
<dbReference type="Gene3D" id="2.70.130.10">
    <property type="entry name" value="Mannose-6-phosphate receptor binding domain"/>
    <property type="match status" value="1"/>
</dbReference>
<feature type="compositionally biased region" description="Acidic residues" evidence="8">
    <location>
        <begin position="507"/>
        <end position="519"/>
    </location>
</feature>
<dbReference type="Pfam" id="PF17880">
    <property type="entry name" value="Yos9_DD"/>
    <property type="match status" value="1"/>
</dbReference>
<feature type="domain" description="MRH" evidence="10">
    <location>
        <begin position="109"/>
        <end position="225"/>
    </location>
</feature>
<dbReference type="Proteomes" id="UP000019375">
    <property type="component" value="Unassembled WGS sequence"/>
</dbReference>
<keyword evidence="6" id="KW-1015">Disulfide bond</keyword>
<evidence type="ECO:0000256" key="4">
    <source>
        <dbReference type="ARBA" id="ARBA00022734"/>
    </source>
</evidence>
<dbReference type="CDD" id="cd11745">
    <property type="entry name" value="Yos9_DD"/>
    <property type="match status" value="1"/>
</dbReference>
<keyword evidence="3 9" id="KW-0732">Signal</keyword>
<comment type="similarity">
    <text evidence="2 7">Belongs to the OS-9 family.</text>
</comment>
<dbReference type="InterPro" id="IPR009011">
    <property type="entry name" value="Man6P_isomerase_rcpt-bd_dom_sf"/>
</dbReference>
<evidence type="ECO:0000313" key="12">
    <source>
        <dbReference type="Proteomes" id="UP000019375"/>
    </source>
</evidence>
<evidence type="ECO:0000256" key="3">
    <source>
        <dbReference type="ARBA" id="ARBA00022729"/>
    </source>
</evidence>
<evidence type="ECO:0000256" key="7">
    <source>
        <dbReference type="RuleBase" id="RU369099"/>
    </source>
</evidence>
<feature type="chain" id="PRO_5035315927" description="Endoplasmic reticulum lectin" evidence="9">
    <location>
        <begin position="20"/>
        <end position="548"/>
    </location>
</feature>
<feature type="compositionally biased region" description="Basic and acidic residues" evidence="8">
    <location>
        <begin position="520"/>
        <end position="540"/>
    </location>
</feature>
<dbReference type="InterPro" id="IPR012913">
    <property type="entry name" value="OS9-like_dom"/>
</dbReference>
<evidence type="ECO:0000256" key="1">
    <source>
        <dbReference type="ARBA" id="ARBA00004367"/>
    </source>
</evidence>
<dbReference type="GO" id="GO:0005788">
    <property type="term" value="C:endoplasmic reticulum lumen"/>
    <property type="evidence" value="ECO:0007669"/>
    <property type="project" value="UniProtKB-UniRule"/>
</dbReference>
<dbReference type="InterPro" id="IPR045149">
    <property type="entry name" value="OS-9-like"/>
</dbReference>
<sequence>MRISTWLGIALATLPKVTGFLTPLEDPNASDKYYISYVMPEHWENAVKNNDTAMSEGSLLHLGEDLTCYIPQITDDAFISDKENDELEFHRLLETNLQRGVDIIVNGSEKCVMFISGFWTYEYCPNSKLSQFHGNPKTTPLYYVLARSKKYNEDREFQLLYNNFHYYISEIVGSGDICDLTGNPRVVEIQYVCAAAADAATIQWIKEVKTCYYEVQIAIPKLCELELLSSNEDKKSSNPVLCISQEQKGTDIVSLMAKYEPIFVGSDFYLLKPHGNTTMDMRNILLYSGKHTIKDGFVDSNAELYENIGSAFSRMLFQQLLMSPSESPYKPGDEFSWVSDILDLQGNFLTRLQFNLSSSSLADITLDSTIQFPETGNLVYHIKKVGEDDAAKKSKQSKARAQLQRLKSSKDAEKDIKLVIMDESHNVVQFLDVSDADDLFEDLLTTDQLAAILDGQDEKDEDRSYIVAQLPKDEFQADPGENRDQVHFERNRHDGYTGFERESTSQVDEEDEQPPGEGDEIQRLEVHNNEGESDHQYDHLGILLHDEL</sequence>
<dbReference type="InterPro" id="IPR044865">
    <property type="entry name" value="MRH_dom"/>
</dbReference>
<protein>
    <recommendedName>
        <fullName evidence="7">Endoplasmic reticulum lectin</fullName>
    </recommendedName>
    <alternativeName>
        <fullName evidence="7">Protein OS-9 homolog</fullName>
    </alternativeName>
</protein>
<evidence type="ECO:0000259" key="10">
    <source>
        <dbReference type="PROSITE" id="PS51914"/>
    </source>
</evidence>
<proteinExistence type="inferred from homology"/>
<evidence type="ECO:0000256" key="2">
    <source>
        <dbReference type="ARBA" id="ARBA00009918"/>
    </source>
</evidence>
<dbReference type="GO" id="GO:0030968">
    <property type="term" value="P:endoplasmic reticulum unfolded protein response"/>
    <property type="evidence" value="ECO:0007669"/>
    <property type="project" value="UniProtKB-UniRule"/>
</dbReference>
<keyword evidence="5 7" id="KW-0256">Endoplasmic reticulum</keyword>
<name>A0A8J2XAN3_ZYGB2</name>
<evidence type="ECO:0000256" key="6">
    <source>
        <dbReference type="ARBA" id="ARBA00023157"/>
    </source>
</evidence>
<evidence type="ECO:0000256" key="5">
    <source>
        <dbReference type="ARBA" id="ARBA00022824"/>
    </source>
</evidence>
<dbReference type="OrthoDB" id="448954at2759"/>
<comment type="subcellular location">
    <subcellularLocation>
        <location evidence="1 7">Endoplasmic reticulum membrane</location>
        <topology evidence="1 7">Peripheral membrane protein</topology>
        <orientation evidence="1 7">Lumenal side</orientation>
    </subcellularLocation>
</comment>
<dbReference type="GO" id="GO:0030246">
    <property type="term" value="F:carbohydrate binding"/>
    <property type="evidence" value="ECO:0007669"/>
    <property type="project" value="UniProtKB-UniRule"/>
</dbReference>
<dbReference type="EMBL" id="HG316465">
    <property type="protein sequence ID" value="CDF91572.1"/>
    <property type="molecule type" value="Genomic_DNA"/>
</dbReference>
<feature type="signal peptide" evidence="9">
    <location>
        <begin position="1"/>
        <end position="19"/>
    </location>
</feature>
<accession>A0A8J2XAN3</accession>
<evidence type="ECO:0000256" key="9">
    <source>
        <dbReference type="SAM" id="SignalP"/>
    </source>
</evidence>
<gene>
    <name evidence="11" type="ORF">BN860_02014g</name>
</gene>
<feature type="region of interest" description="Disordered" evidence="8">
    <location>
        <begin position="472"/>
        <end position="540"/>
    </location>
</feature>
<keyword evidence="12" id="KW-1185">Reference proteome</keyword>
<dbReference type="PANTHER" id="PTHR15414">
    <property type="entry name" value="OS-9-RELATED"/>
    <property type="match status" value="1"/>
</dbReference>
<dbReference type="AlphaFoldDB" id="A0A8J2XAN3"/>
<comment type="function">
    <text evidence="7">Lectin involved in the quality control of the secretory pathway. As a member of the endoplasmic reticulum-associated degradation lumenal (ERAD-L) surveillance system, targets misfolded endoplasmic reticulum lumenal glycoproteins for degradation.</text>
</comment>
<dbReference type="GO" id="GO:0005789">
    <property type="term" value="C:endoplasmic reticulum membrane"/>
    <property type="evidence" value="ECO:0007669"/>
    <property type="project" value="UniProtKB-SubCell"/>
</dbReference>
<dbReference type="PROSITE" id="PS51914">
    <property type="entry name" value="MRH"/>
    <property type="match status" value="1"/>
</dbReference>
<evidence type="ECO:0000256" key="8">
    <source>
        <dbReference type="SAM" id="MobiDB-lite"/>
    </source>
</evidence>
<keyword evidence="7" id="KW-0472">Membrane</keyword>
<feature type="compositionally biased region" description="Basic and acidic residues" evidence="8">
    <location>
        <begin position="472"/>
        <end position="503"/>
    </location>
</feature>
<reference evidence="12" key="1">
    <citation type="journal article" date="2013" name="Genome Announc.">
        <title>Genome sequence of the food spoilage yeast Zygosaccharomyces bailii CLIB 213(T).</title>
        <authorList>
            <person name="Galeote V."/>
            <person name="Bigey F."/>
            <person name="Devillers H."/>
            <person name="Neuveglise C."/>
            <person name="Dequin S."/>
        </authorList>
    </citation>
    <scope>NUCLEOTIDE SEQUENCE [LARGE SCALE GENOMIC DNA]</scope>
    <source>
        <strain evidence="12">CLIB 213 / ATCC 58445 / CBS 680 / CCRC 21525 / NBRC 1098 / NCYC 1416 / NRRL Y-2227</strain>
    </source>
</reference>
<keyword evidence="4 7" id="KW-0430">Lectin</keyword>
<evidence type="ECO:0000313" key="11">
    <source>
        <dbReference type="EMBL" id="CDF91572.1"/>
    </source>
</evidence>
<organism evidence="11 12">
    <name type="scientific">Zygosaccharomyces bailii (strain CLIB 213 / ATCC 58445 / CBS 680 / BCRC 21525 / NBRC 1098 / NCYC 1416 / NRRL Y-2227)</name>
    <dbReference type="NCBI Taxonomy" id="1333698"/>
    <lineage>
        <taxon>Eukaryota</taxon>
        <taxon>Fungi</taxon>
        <taxon>Dikarya</taxon>
        <taxon>Ascomycota</taxon>
        <taxon>Saccharomycotina</taxon>
        <taxon>Saccharomycetes</taxon>
        <taxon>Saccharomycetales</taxon>
        <taxon>Saccharomycetaceae</taxon>
        <taxon>Zygosaccharomyces</taxon>
    </lineage>
</organism>
<dbReference type="Gene3D" id="3.10.310.60">
    <property type="match status" value="1"/>
</dbReference>
<dbReference type="GO" id="GO:0030970">
    <property type="term" value="P:retrograde protein transport, ER to cytosol"/>
    <property type="evidence" value="ECO:0007669"/>
    <property type="project" value="TreeGrafter"/>
</dbReference>
<dbReference type="Pfam" id="PF07915">
    <property type="entry name" value="PRKCSH"/>
    <property type="match status" value="1"/>
</dbReference>
<dbReference type="PANTHER" id="PTHR15414:SF0">
    <property type="entry name" value="ENDOPLASMIC RETICULUM LECTIN 1"/>
    <property type="match status" value="1"/>
</dbReference>